<protein>
    <submittedName>
        <fullName evidence="1">Transposase</fullName>
    </submittedName>
</protein>
<sequence>LTNSYNNVYIVFRMIKIMIRSSVVENVGQRNVGMKLFTRSMHYLMKLLQRIV</sequence>
<dbReference type="AlphaFoldDB" id="A0A0R3QAR0"/>
<accession>A0A0R3QAR0</accession>
<proteinExistence type="predicted"/>
<dbReference type="WBParaSite" id="BTMF_0000342901-mRNA-1">
    <property type="protein sequence ID" value="BTMF_0000342901-mRNA-1"/>
    <property type="gene ID" value="BTMF_0000342901"/>
</dbReference>
<name>A0A0R3QAR0_9BILA</name>
<reference evidence="1" key="1">
    <citation type="submission" date="2017-02" db="UniProtKB">
        <authorList>
            <consortium name="WormBaseParasite"/>
        </authorList>
    </citation>
    <scope>IDENTIFICATION</scope>
</reference>
<evidence type="ECO:0000313" key="1">
    <source>
        <dbReference type="WBParaSite" id="BTMF_0000342901-mRNA-1"/>
    </source>
</evidence>
<organism evidence="1">
    <name type="scientific">Brugia timori</name>
    <dbReference type="NCBI Taxonomy" id="42155"/>
    <lineage>
        <taxon>Eukaryota</taxon>
        <taxon>Metazoa</taxon>
        <taxon>Ecdysozoa</taxon>
        <taxon>Nematoda</taxon>
        <taxon>Chromadorea</taxon>
        <taxon>Rhabditida</taxon>
        <taxon>Spirurina</taxon>
        <taxon>Spiruromorpha</taxon>
        <taxon>Filarioidea</taxon>
        <taxon>Onchocercidae</taxon>
        <taxon>Brugia</taxon>
    </lineage>
</organism>